<evidence type="ECO:0000256" key="2">
    <source>
        <dbReference type="ARBA" id="ARBA00009261"/>
    </source>
</evidence>
<name>A0A9D2MJU3_9FIRM</name>
<keyword evidence="6 9" id="KW-0769">Symport</keyword>
<feature type="transmembrane region" description="Helical" evidence="9">
    <location>
        <begin position="359"/>
        <end position="381"/>
    </location>
</feature>
<feature type="transmembrane region" description="Helical" evidence="9">
    <location>
        <begin position="316"/>
        <end position="339"/>
    </location>
</feature>
<keyword evidence="7 9" id="KW-1133">Transmembrane helix</keyword>
<accession>A0A9D2MJU3</accession>
<dbReference type="GO" id="GO:0005886">
    <property type="term" value="C:plasma membrane"/>
    <property type="evidence" value="ECO:0007669"/>
    <property type="project" value="UniProtKB-SubCell"/>
</dbReference>
<evidence type="ECO:0000313" key="11">
    <source>
        <dbReference type="Proteomes" id="UP000823877"/>
    </source>
</evidence>
<sequence length="466" mass="49056">MEKLGEILDAIDGVVWGPVMLVFLVGTGIFLTFKLNFLPWRNLPKALKMVFSPESRKTDKGKGDISPFSALMTALAGTIGTGNIVGVATAMITGGPGALVWMWIAAAFGISTKYAECALAIKYRETNSKGEMCGGPMYTIKNAFKHKKIALILAGAFAVFTVLASFGIGNMSQANSISSSLTQTFSIPSWITGIVLAVLTGIIIFGGIKSISKVSSVLVPVMAVFYIISGLVVIIANYKNIPAGLGTIWSMAFGGKAVAGGLAGTLTVSVMQSIRYGVSRGVFSNEAGLGSAAITASSVTTDSHVNQGYINMCGTFIDTIVVCSITGLVIASSGLLGSTDANGVLLDGADLTLASFESVLGKPGAVVVSIGILLFAWSTILGWEYQGEKALEYLFKNRAICYIYRIVFAVMVFFGSVAALDVAWSFSDIANGLMAVPNLISLIVLSGFLRKDTIAYHKLTKRSKQK</sequence>
<feature type="transmembrane region" description="Helical" evidence="9">
    <location>
        <begin position="149"/>
        <end position="167"/>
    </location>
</feature>
<comment type="caution">
    <text evidence="10">The sequence shown here is derived from an EMBL/GenBank/DDBJ whole genome shotgun (WGS) entry which is preliminary data.</text>
</comment>
<feature type="transmembrane region" description="Helical" evidence="9">
    <location>
        <begin position="98"/>
        <end position="115"/>
    </location>
</feature>
<reference evidence="10" key="2">
    <citation type="submission" date="2021-04" db="EMBL/GenBank/DDBJ databases">
        <authorList>
            <person name="Gilroy R."/>
        </authorList>
    </citation>
    <scope>NUCLEOTIDE SEQUENCE</scope>
    <source>
        <strain evidence="10">CHK188-16595</strain>
    </source>
</reference>
<evidence type="ECO:0000256" key="9">
    <source>
        <dbReference type="RuleBase" id="RU363064"/>
    </source>
</evidence>
<dbReference type="GO" id="GO:0005283">
    <property type="term" value="F:amino acid:sodium symporter activity"/>
    <property type="evidence" value="ECO:0007669"/>
    <property type="project" value="InterPro"/>
</dbReference>
<protein>
    <submittedName>
        <fullName evidence="10">Sodium:alanine symporter family protein</fullName>
    </submittedName>
</protein>
<feature type="transmembrane region" description="Helical" evidence="9">
    <location>
        <begin position="429"/>
        <end position="449"/>
    </location>
</feature>
<evidence type="ECO:0000256" key="8">
    <source>
        <dbReference type="ARBA" id="ARBA00023136"/>
    </source>
</evidence>
<dbReference type="EMBL" id="DWXN01000012">
    <property type="protein sequence ID" value="HJB75413.1"/>
    <property type="molecule type" value="Genomic_DNA"/>
</dbReference>
<dbReference type="Gene3D" id="1.20.1740.10">
    <property type="entry name" value="Amino acid/polyamine transporter I"/>
    <property type="match status" value="1"/>
</dbReference>
<proteinExistence type="inferred from homology"/>
<feature type="transmembrane region" description="Helical" evidence="9">
    <location>
        <begin position="187"/>
        <end position="205"/>
    </location>
</feature>
<comment type="similarity">
    <text evidence="2 9">Belongs to the alanine or glycine:cation symporter (AGCS) (TC 2.A.25) family.</text>
</comment>
<dbReference type="Pfam" id="PF01235">
    <property type="entry name" value="Na_Ala_symp"/>
    <property type="match status" value="1"/>
</dbReference>
<gene>
    <name evidence="10" type="ORF">IAA37_07065</name>
</gene>
<dbReference type="FunFam" id="1.20.1740.10:FF:000004">
    <property type="entry name" value="Sodium:alanine symporter family protein"/>
    <property type="match status" value="1"/>
</dbReference>
<organism evidence="10 11">
    <name type="scientific">Candidatus Eubacterium faecale</name>
    <dbReference type="NCBI Taxonomy" id="2838568"/>
    <lineage>
        <taxon>Bacteria</taxon>
        <taxon>Bacillati</taxon>
        <taxon>Bacillota</taxon>
        <taxon>Clostridia</taxon>
        <taxon>Eubacteriales</taxon>
        <taxon>Eubacteriaceae</taxon>
        <taxon>Eubacterium</taxon>
    </lineage>
</organism>
<dbReference type="Proteomes" id="UP000823877">
    <property type="component" value="Unassembled WGS sequence"/>
</dbReference>
<dbReference type="PANTHER" id="PTHR30330:SF3">
    <property type="entry name" value="TRANSCRIPTIONAL REGULATOR, LRP FAMILY"/>
    <property type="match status" value="1"/>
</dbReference>
<keyword evidence="4 9" id="KW-1003">Cell membrane</keyword>
<feature type="transmembrane region" description="Helical" evidence="9">
    <location>
        <begin position="217"/>
        <end position="236"/>
    </location>
</feature>
<evidence type="ECO:0000256" key="7">
    <source>
        <dbReference type="ARBA" id="ARBA00022989"/>
    </source>
</evidence>
<dbReference type="AlphaFoldDB" id="A0A9D2MJU3"/>
<feature type="transmembrane region" description="Helical" evidence="9">
    <location>
        <begin position="248"/>
        <end position="270"/>
    </location>
</feature>
<feature type="transmembrane region" description="Helical" evidence="9">
    <location>
        <begin position="15"/>
        <end position="38"/>
    </location>
</feature>
<feature type="transmembrane region" description="Helical" evidence="9">
    <location>
        <begin position="70"/>
        <end position="92"/>
    </location>
</feature>
<dbReference type="InterPro" id="IPR001463">
    <property type="entry name" value="Na/Ala_symport"/>
</dbReference>
<keyword evidence="8 9" id="KW-0472">Membrane</keyword>
<evidence type="ECO:0000256" key="1">
    <source>
        <dbReference type="ARBA" id="ARBA00004651"/>
    </source>
</evidence>
<evidence type="ECO:0000256" key="5">
    <source>
        <dbReference type="ARBA" id="ARBA00022692"/>
    </source>
</evidence>
<evidence type="ECO:0000313" key="10">
    <source>
        <dbReference type="EMBL" id="HJB75413.1"/>
    </source>
</evidence>
<keyword evidence="5 9" id="KW-0812">Transmembrane</keyword>
<reference evidence="10" key="1">
    <citation type="journal article" date="2021" name="PeerJ">
        <title>Extensive microbial diversity within the chicken gut microbiome revealed by metagenomics and culture.</title>
        <authorList>
            <person name="Gilroy R."/>
            <person name="Ravi A."/>
            <person name="Getino M."/>
            <person name="Pursley I."/>
            <person name="Horton D.L."/>
            <person name="Alikhan N.F."/>
            <person name="Baker D."/>
            <person name="Gharbi K."/>
            <person name="Hall N."/>
            <person name="Watson M."/>
            <person name="Adriaenssens E.M."/>
            <person name="Foster-Nyarko E."/>
            <person name="Jarju S."/>
            <person name="Secka A."/>
            <person name="Antonio M."/>
            <person name="Oren A."/>
            <person name="Chaudhuri R.R."/>
            <person name="La Ragione R."/>
            <person name="Hildebrand F."/>
            <person name="Pallen M.J."/>
        </authorList>
    </citation>
    <scope>NUCLEOTIDE SEQUENCE</scope>
    <source>
        <strain evidence="10">CHK188-16595</strain>
    </source>
</reference>
<dbReference type="PRINTS" id="PR00175">
    <property type="entry name" value="NAALASMPORT"/>
</dbReference>
<evidence type="ECO:0000256" key="4">
    <source>
        <dbReference type="ARBA" id="ARBA00022475"/>
    </source>
</evidence>
<keyword evidence="3 9" id="KW-0813">Transport</keyword>
<evidence type="ECO:0000256" key="6">
    <source>
        <dbReference type="ARBA" id="ARBA00022847"/>
    </source>
</evidence>
<evidence type="ECO:0000256" key="3">
    <source>
        <dbReference type="ARBA" id="ARBA00022448"/>
    </source>
</evidence>
<dbReference type="PANTHER" id="PTHR30330">
    <property type="entry name" value="AGSS FAMILY TRANSPORTER, SODIUM-ALANINE"/>
    <property type="match status" value="1"/>
</dbReference>
<feature type="transmembrane region" description="Helical" evidence="9">
    <location>
        <begin position="402"/>
        <end position="423"/>
    </location>
</feature>
<comment type="subcellular location">
    <subcellularLocation>
        <location evidence="1 9">Cell membrane</location>
        <topology evidence="1 9">Multi-pass membrane protein</topology>
    </subcellularLocation>
</comment>
<dbReference type="NCBIfam" id="TIGR00835">
    <property type="entry name" value="agcS"/>
    <property type="match status" value="1"/>
</dbReference>